<dbReference type="Pfam" id="PF00033">
    <property type="entry name" value="Cytochrome_B"/>
    <property type="match status" value="1"/>
</dbReference>
<feature type="transmembrane region" description="Helical" evidence="11">
    <location>
        <begin position="199"/>
        <end position="221"/>
    </location>
</feature>
<dbReference type="RefSeq" id="WP_348268743.1">
    <property type="nucleotide sequence ID" value="NZ_CP121194.1"/>
</dbReference>
<evidence type="ECO:0000256" key="10">
    <source>
        <dbReference type="PROSITE-ProRule" id="PRU00433"/>
    </source>
</evidence>
<protein>
    <submittedName>
        <fullName evidence="16">Cytochrome b N-terminal domain-containing protein</fullName>
    </submittedName>
</protein>
<keyword evidence="7 11" id="KW-1133">Transmembrane helix</keyword>
<keyword evidence="3 10" id="KW-0349">Heme</keyword>
<feature type="transmembrane region" description="Helical" evidence="11">
    <location>
        <begin position="341"/>
        <end position="362"/>
    </location>
</feature>
<dbReference type="InterPro" id="IPR016174">
    <property type="entry name" value="Di-haem_cyt_TM"/>
</dbReference>
<dbReference type="InterPro" id="IPR005797">
    <property type="entry name" value="Cyt_b/b6_N"/>
</dbReference>
<proteinExistence type="predicted"/>
<evidence type="ECO:0000256" key="1">
    <source>
        <dbReference type="ARBA" id="ARBA00004141"/>
    </source>
</evidence>
<dbReference type="AlphaFoldDB" id="A0AAU7DBH3"/>
<keyword evidence="6" id="KW-0249">Electron transport</keyword>
<dbReference type="InterPro" id="IPR005798">
    <property type="entry name" value="Cyt_b/b6_C"/>
</dbReference>
<keyword evidence="9 11" id="KW-0472">Membrane</keyword>
<feature type="domain" description="Cytochrome c" evidence="14">
    <location>
        <begin position="408"/>
        <end position="488"/>
    </location>
</feature>
<evidence type="ECO:0000256" key="8">
    <source>
        <dbReference type="ARBA" id="ARBA00023004"/>
    </source>
</evidence>
<evidence type="ECO:0000259" key="13">
    <source>
        <dbReference type="PROSITE" id="PS51003"/>
    </source>
</evidence>
<comment type="subcellular location">
    <subcellularLocation>
        <location evidence="1">Membrane</location>
        <topology evidence="1">Multi-pass membrane protein</topology>
    </subcellularLocation>
</comment>
<dbReference type="GO" id="GO:0009055">
    <property type="term" value="F:electron transfer activity"/>
    <property type="evidence" value="ECO:0007669"/>
    <property type="project" value="InterPro"/>
</dbReference>
<evidence type="ECO:0000256" key="6">
    <source>
        <dbReference type="ARBA" id="ARBA00022982"/>
    </source>
</evidence>
<dbReference type="GO" id="GO:0016020">
    <property type="term" value="C:membrane"/>
    <property type="evidence" value="ECO:0007669"/>
    <property type="project" value="UniProtKB-SubCell"/>
</dbReference>
<evidence type="ECO:0000256" key="9">
    <source>
        <dbReference type="ARBA" id="ARBA00023136"/>
    </source>
</evidence>
<feature type="domain" description="Cytochrome b/b6 N-terminal region profile" evidence="12">
    <location>
        <begin position="19"/>
        <end position="230"/>
    </location>
</feature>
<dbReference type="PANTHER" id="PTHR19271:SF16">
    <property type="entry name" value="CYTOCHROME B"/>
    <property type="match status" value="1"/>
</dbReference>
<evidence type="ECO:0000256" key="7">
    <source>
        <dbReference type="ARBA" id="ARBA00022989"/>
    </source>
</evidence>
<feature type="transmembrane region" description="Helical" evidence="11">
    <location>
        <begin position="47"/>
        <end position="74"/>
    </location>
</feature>
<keyword evidence="8 10" id="KW-0408">Iron</keyword>
<evidence type="ECO:0000256" key="3">
    <source>
        <dbReference type="ARBA" id="ARBA00022617"/>
    </source>
</evidence>
<evidence type="ECO:0000259" key="12">
    <source>
        <dbReference type="PROSITE" id="PS51002"/>
    </source>
</evidence>
<dbReference type="PROSITE" id="PS51003">
    <property type="entry name" value="CYTB_CTER"/>
    <property type="match status" value="1"/>
</dbReference>
<reference evidence="16" key="1">
    <citation type="submission" date="2023-03" db="EMBL/GenBank/DDBJ databases">
        <title>Edaphobacter sp.</title>
        <authorList>
            <person name="Huber K.J."/>
            <person name="Papendorf J."/>
            <person name="Pilke C."/>
            <person name="Bunk B."/>
            <person name="Sproeer C."/>
            <person name="Pester M."/>
        </authorList>
    </citation>
    <scope>NUCLEOTIDE SEQUENCE</scope>
    <source>
        <strain evidence="15">DSM 109919</strain>
        <strain evidence="16">DSM 109920</strain>
    </source>
</reference>
<dbReference type="KEGG" id="epl:P4G45_05875"/>
<dbReference type="InterPro" id="IPR036909">
    <property type="entry name" value="Cyt_c-like_dom_sf"/>
</dbReference>
<dbReference type="InterPro" id="IPR027387">
    <property type="entry name" value="Cytb/b6-like_sf"/>
</dbReference>
<dbReference type="Gene3D" id="1.20.810.10">
    <property type="entry name" value="Cytochrome Bc1 Complex, Chain C"/>
    <property type="match status" value="1"/>
</dbReference>
<dbReference type="Pfam" id="PF00032">
    <property type="entry name" value="Cytochrom_B_C"/>
    <property type="match status" value="1"/>
</dbReference>
<dbReference type="Gene3D" id="1.10.760.10">
    <property type="entry name" value="Cytochrome c-like domain"/>
    <property type="match status" value="1"/>
</dbReference>
<dbReference type="InterPro" id="IPR009056">
    <property type="entry name" value="Cyt_c-like_dom"/>
</dbReference>
<dbReference type="EMBL" id="CP121194">
    <property type="protein sequence ID" value="XBH11255.1"/>
    <property type="molecule type" value="Genomic_DNA"/>
</dbReference>
<dbReference type="InterPro" id="IPR036150">
    <property type="entry name" value="Cyt_b/b6_C_sf"/>
</dbReference>
<evidence type="ECO:0000256" key="4">
    <source>
        <dbReference type="ARBA" id="ARBA00022692"/>
    </source>
</evidence>
<name>A0AAU7DBH3_9BACT</name>
<feature type="domain" description="Cytochrome b/b6 C-terminal region profile" evidence="13">
    <location>
        <begin position="234"/>
        <end position="357"/>
    </location>
</feature>
<evidence type="ECO:0000313" key="15">
    <source>
        <dbReference type="EMBL" id="XBH11255.1"/>
    </source>
</evidence>
<dbReference type="GO" id="GO:0046872">
    <property type="term" value="F:metal ion binding"/>
    <property type="evidence" value="ECO:0007669"/>
    <property type="project" value="UniProtKB-KW"/>
</dbReference>
<keyword evidence="2" id="KW-0813">Transport</keyword>
<feature type="transmembrane region" description="Helical" evidence="11">
    <location>
        <begin position="307"/>
        <end position="329"/>
    </location>
</feature>
<dbReference type="SUPFAM" id="SSF81648">
    <property type="entry name" value="a domain/subunit of cytochrome bc1 complex (Ubiquinol-cytochrome c reductase)"/>
    <property type="match status" value="1"/>
</dbReference>
<dbReference type="SUPFAM" id="SSF46626">
    <property type="entry name" value="Cytochrome c"/>
    <property type="match status" value="1"/>
</dbReference>
<evidence type="ECO:0000259" key="14">
    <source>
        <dbReference type="PROSITE" id="PS51007"/>
    </source>
</evidence>
<sequence length="488" mass="52867">MTNQPSPKSTGSPNIATKLDDWLDQRTGIDSILHETLDEPIPGGASWAYIFGSGLLFLFVSQVITGVFLALYYVPSADHAHTVVSYIVKEVTSGSFIRSIHAYGSSGIIILLLLHIGQTILYGSYKGRRELLWLSGCILLALMLGMAFTGYLLPWDEKAYFATAVGTNLVAEVPFIGPILQKLLRGGDQMGTLTLSRFYVLHVFVLPAMIIGFVAAHVFFFRKAGAAGPIREDPIKPKLPAVPFYPRQVFMDAVFAVVLIGILAIIAKAIPMSLGPAANPADTHFLPRPEWYYRPAFQWLKYLSGHWSLMGGIFLPALLALIFAGAPFLDRRLERRPRRRPISVGAFVIFLLAYISLGIASYRDDYRDPGMAVQMHKQDEDAKAFMQKPFVPEAAAGSPVAALAAADPKVLKGLAIFQAQSCNSCHGEGGIGTAAAGPLTGVGLKYTDAQLIALIHAPNSSMTNGGMTPVTLKAEDLEALAAYLDTLR</sequence>
<dbReference type="GO" id="GO:0020037">
    <property type="term" value="F:heme binding"/>
    <property type="evidence" value="ECO:0007669"/>
    <property type="project" value="InterPro"/>
</dbReference>
<evidence type="ECO:0000256" key="11">
    <source>
        <dbReference type="SAM" id="Phobius"/>
    </source>
</evidence>
<feature type="transmembrane region" description="Helical" evidence="11">
    <location>
        <begin position="102"/>
        <end position="125"/>
    </location>
</feature>
<keyword evidence="4 11" id="KW-0812">Transmembrane</keyword>
<dbReference type="PANTHER" id="PTHR19271">
    <property type="entry name" value="CYTOCHROME B"/>
    <property type="match status" value="1"/>
</dbReference>
<dbReference type="SUPFAM" id="SSF81342">
    <property type="entry name" value="Transmembrane di-heme cytochromes"/>
    <property type="match status" value="1"/>
</dbReference>
<dbReference type="GO" id="GO:0022904">
    <property type="term" value="P:respiratory electron transport chain"/>
    <property type="evidence" value="ECO:0007669"/>
    <property type="project" value="InterPro"/>
</dbReference>
<feature type="transmembrane region" description="Helical" evidence="11">
    <location>
        <begin position="249"/>
        <end position="270"/>
    </location>
</feature>
<gene>
    <name evidence="15" type="ORF">P4G45_05875</name>
    <name evidence="16" type="ORF">P8936_05850</name>
</gene>
<organism evidence="16">
    <name type="scientific">Edaphobacter paludis</name>
    <dbReference type="NCBI Taxonomy" id="3035702"/>
    <lineage>
        <taxon>Bacteria</taxon>
        <taxon>Pseudomonadati</taxon>
        <taxon>Acidobacteriota</taxon>
        <taxon>Terriglobia</taxon>
        <taxon>Terriglobales</taxon>
        <taxon>Acidobacteriaceae</taxon>
        <taxon>Edaphobacter</taxon>
    </lineage>
</organism>
<evidence type="ECO:0000313" key="16">
    <source>
        <dbReference type="EMBL" id="XBH14685.1"/>
    </source>
</evidence>
<dbReference type="GO" id="GO:0016491">
    <property type="term" value="F:oxidoreductase activity"/>
    <property type="evidence" value="ECO:0007669"/>
    <property type="project" value="InterPro"/>
</dbReference>
<dbReference type="PROSITE" id="PS51007">
    <property type="entry name" value="CYTC"/>
    <property type="match status" value="1"/>
</dbReference>
<keyword evidence="5 10" id="KW-0479">Metal-binding</keyword>
<dbReference type="PROSITE" id="PS51002">
    <property type="entry name" value="CYTB_NTER"/>
    <property type="match status" value="1"/>
</dbReference>
<accession>A0AAU7DBH3</accession>
<evidence type="ECO:0000256" key="5">
    <source>
        <dbReference type="ARBA" id="ARBA00022723"/>
    </source>
</evidence>
<dbReference type="Pfam" id="PF13442">
    <property type="entry name" value="Cytochrome_CBB3"/>
    <property type="match status" value="1"/>
</dbReference>
<feature type="transmembrane region" description="Helical" evidence="11">
    <location>
        <begin position="131"/>
        <end position="153"/>
    </location>
</feature>
<dbReference type="EMBL" id="CP121195">
    <property type="protein sequence ID" value="XBH14685.1"/>
    <property type="molecule type" value="Genomic_DNA"/>
</dbReference>
<evidence type="ECO:0000256" key="2">
    <source>
        <dbReference type="ARBA" id="ARBA00022448"/>
    </source>
</evidence>
<accession>A0AAU7D299</accession>